<keyword evidence="1" id="KW-1133">Transmembrane helix</keyword>
<proteinExistence type="predicted"/>
<feature type="transmembrane region" description="Helical" evidence="1">
    <location>
        <begin position="108"/>
        <end position="128"/>
    </location>
</feature>
<sequence length="174" mass="18239">MSRSTVVICAGGVARSCIIPPLAILLLLIHGPAHPLTGMTMTATAFEVAGALVAGCLVRERVRRMATYLAMTGVAWLVVMATLIYGVVYMLGTTEKEEGRAEIATKAILLLLGLTYFPFQAFCFYVGLKALMELRGPAAAAHGGAHHTVDLKMNVPVLTGADEGAPPVVGTTTV</sequence>
<organism evidence="2 3">
    <name type="scientific">Hypsibius exemplaris</name>
    <name type="common">Freshwater tardigrade</name>
    <dbReference type="NCBI Taxonomy" id="2072580"/>
    <lineage>
        <taxon>Eukaryota</taxon>
        <taxon>Metazoa</taxon>
        <taxon>Ecdysozoa</taxon>
        <taxon>Tardigrada</taxon>
        <taxon>Eutardigrada</taxon>
        <taxon>Parachela</taxon>
        <taxon>Hypsibioidea</taxon>
        <taxon>Hypsibiidae</taxon>
        <taxon>Hypsibius</taxon>
    </lineage>
</organism>
<dbReference type="Proteomes" id="UP000192578">
    <property type="component" value="Unassembled WGS sequence"/>
</dbReference>
<reference evidence="3" key="1">
    <citation type="submission" date="2017-01" db="EMBL/GenBank/DDBJ databases">
        <title>Comparative genomics of anhydrobiosis in the tardigrade Hypsibius dujardini.</title>
        <authorList>
            <person name="Yoshida Y."/>
            <person name="Koutsovoulos G."/>
            <person name="Laetsch D."/>
            <person name="Stevens L."/>
            <person name="Kumar S."/>
            <person name="Horikawa D."/>
            <person name="Ishino K."/>
            <person name="Komine S."/>
            <person name="Tomita M."/>
            <person name="Blaxter M."/>
            <person name="Arakawa K."/>
        </authorList>
    </citation>
    <scope>NUCLEOTIDE SEQUENCE [LARGE SCALE GENOMIC DNA]</scope>
    <source>
        <strain evidence="3">Z151</strain>
    </source>
</reference>
<feature type="transmembrane region" description="Helical" evidence="1">
    <location>
        <begin position="65"/>
        <end position="88"/>
    </location>
</feature>
<dbReference type="AlphaFoldDB" id="A0A1W0XDU1"/>
<keyword evidence="3" id="KW-1185">Reference proteome</keyword>
<protein>
    <submittedName>
        <fullName evidence="2">Uncharacterized protein</fullName>
    </submittedName>
</protein>
<feature type="transmembrane region" description="Helical" evidence="1">
    <location>
        <begin position="36"/>
        <end position="58"/>
    </location>
</feature>
<feature type="transmembrane region" description="Helical" evidence="1">
    <location>
        <begin position="7"/>
        <end position="30"/>
    </location>
</feature>
<gene>
    <name evidence="2" type="ORF">BV898_00574</name>
</gene>
<dbReference type="EMBL" id="MTYJ01000002">
    <property type="protein sequence ID" value="OQV25639.1"/>
    <property type="molecule type" value="Genomic_DNA"/>
</dbReference>
<evidence type="ECO:0000313" key="2">
    <source>
        <dbReference type="EMBL" id="OQV25639.1"/>
    </source>
</evidence>
<keyword evidence="1" id="KW-0472">Membrane</keyword>
<comment type="caution">
    <text evidence="2">The sequence shown here is derived from an EMBL/GenBank/DDBJ whole genome shotgun (WGS) entry which is preliminary data.</text>
</comment>
<keyword evidence="1" id="KW-0812">Transmembrane</keyword>
<name>A0A1W0XDU1_HYPEX</name>
<accession>A0A1W0XDU1</accession>
<evidence type="ECO:0000256" key="1">
    <source>
        <dbReference type="SAM" id="Phobius"/>
    </source>
</evidence>
<evidence type="ECO:0000313" key="3">
    <source>
        <dbReference type="Proteomes" id="UP000192578"/>
    </source>
</evidence>